<gene>
    <name evidence="1" type="primary">54</name>
    <name evidence="1" type="ORF">SEA_GHOBES_54</name>
</gene>
<evidence type="ECO:0000313" key="1">
    <source>
        <dbReference type="EMBL" id="AOE44405.1"/>
    </source>
</evidence>
<reference evidence="2" key="1">
    <citation type="submission" date="2016-07" db="EMBL/GenBank/DDBJ databases">
        <authorList>
            <person name="Florea S."/>
            <person name="Webb J.S."/>
            <person name="Jaromczyk J."/>
            <person name="Schardl C.L."/>
        </authorList>
    </citation>
    <scope>NUCLEOTIDE SEQUENCE [LARGE SCALE GENOMIC DNA]</scope>
</reference>
<dbReference type="RefSeq" id="YP_009281157.1">
    <property type="nucleotide sequence ID" value="NC_031028.1"/>
</dbReference>
<dbReference type="EMBL" id="KX557278">
    <property type="protein sequence ID" value="AOE44405.1"/>
    <property type="molecule type" value="Genomic_DNA"/>
</dbReference>
<dbReference type="Proteomes" id="UP000203019">
    <property type="component" value="Segment"/>
</dbReference>
<name>A0A1B3B069_9CAUD</name>
<proteinExistence type="predicted"/>
<keyword evidence="2" id="KW-1185">Reference proteome</keyword>
<sequence>MDRLNFKGKVEVGLNETFGPDTSGAWYSAVSSSYDPETDKTTVELAPVYRPGVGGKVRVRK</sequence>
<dbReference type="KEGG" id="vg:29063337"/>
<organism evidence="1 2">
    <name type="scientific">Gordonia phage Ghobes</name>
    <dbReference type="NCBI Taxonomy" id="1887647"/>
    <lineage>
        <taxon>Viruses</taxon>
        <taxon>Duplodnaviria</taxon>
        <taxon>Heunggongvirae</taxon>
        <taxon>Uroviricota</taxon>
        <taxon>Caudoviricetes</taxon>
        <taxon>Ghobesvirus</taxon>
        <taxon>Ghobesvirus ghobes</taxon>
    </lineage>
</organism>
<accession>A0A1B3B069</accession>
<dbReference type="GeneID" id="29063337"/>
<evidence type="ECO:0000313" key="2">
    <source>
        <dbReference type="Proteomes" id="UP000203019"/>
    </source>
</evidence>
<protein>
    <submittedName>
        <fullName evidence="1">Uncharacterized protein</fullName>
    </submittedName>
</protein>